<reference evidence="4" key="1">
    <citation type="journal article" date="2019" name="Int. J. Syst. Evol. Microbiol.">
        <title>The Global Catalogue of Microorganisms (GCM) 10K type strain sequencing project: providing services to taxonomists for standard genome sequencing and annotation.</title>
        <authorList>
            <consortium name="The Broad Institute Genomics Platform"/>
            <consortium name="The Broad Institute Genome Sequencing Center for Infectious Disease"/>
            <person name="Wu L."/>
            <person name="Ma J."/>
        </authorList>
    </citation>
    <scope>NUCLEOTIDE SEQUENCE [LARGE SCALE GENOMIC DNA]</scope>
    <source>
        <strain evidence="4">CECT 8570</strain>
    </source>
</reference>
<organism evidence="3 4">
    <name type="scientific">Simiduia curdlanivorans</name>
    <dbReference type="NCBI Taxonomy" id="1492769"/>
    <lineage>
        <taxon>Bacteria</taxon>
        <taxon>Pseudomonadati</taxon>
        <taxon>Pseudomonadota</taxon>
        <taxon>Gammaproteobacteria</taxon>
        <taxon>Cellvibrionales</taxon>
        <taxon>Cellvibrionaceae</taxon>
        <taxon>Simiduia</taxon>
    </lineage>
</organism>
<evidence type="ECO:0000256" key="1">
    <source>
        <dbReference type="SAM" id="SignalP"/>
    </source>
</evidence>
<dbReference type="Pfam" id="PF10988">
    <property type="entry name" value="DUF2807"/>
    <property type="match status" value="1"/>
</dbReference>
<accession>A0ABV8V4X7</accession>
<comment type="caution">
    <text evidence="3">The sequence shown here is derived from an EMBL/GenBank/DDBJ whole genome shotgun (WGS) entry which is preliminary data.</text>
</comment>
<proteinExistence type="predicted"/>
<feature type="chain" id="PRO_5045495671" evidence="1">
    <location>
        <begin position="28"/>
        <end position="306"/>
    </location>
</feature>
<protein>
    <submittedName>
        <fullName evidence="3">GIN domain-containing protein</fullName>
    </submittedName>
</protein>
<evidence type="ECO:0000313" key="4">
    <source>
        <dbReference type="Proteomes" id="UP001595840"/>
    </source>
</evidence>
<keyword evidence="4" id="KW-1185">Reference proteome</keyword>
<dbReference type="EMBL" id="JBHSCX010000013">
    <property type="protein sequence ID" value="MFC4362908.1"/>
    <property type="molecule type" value="Genomic_DNA"/>
</dbReference>
<dbReference type="InterPro" id="IPR021255">
    <property type="entry name" value="DUF2807"/>
</dbReference>
<feature type="signal peptide" evidence="1">
    <location>
        <begin position="1"/>
        <end position="27"/>
    </location>
</feature>
<dbReference type="PANTHER" id="PTHR39200">
    <property type="entry name" value="HYPOTHETICAL EXPORTED PROTEIN"/>
    <property type="match status" value="1"/>
</dbReference>
<evidence type="ECO:0000259" key="2">
    <source>
        <dbReference type="Pfam" id="PF10988"/>
    </source>
</evidence>
<dbReference type="Gene3D" id="2.160.20.120">
    <property type="match status" value="2"/>
</dbReference>
<sequence length="306" mass="32297">MNTFKHVKKLGLVLGAALLCLAANLQADDLLKKTVEISNIDRLEVAGPGLLTLSQGDTESLEIVASEKMMERIEVDARGSTLRLRLKDGSNWGFFKIDSKIHYQLTLKSLNKISTAGSIDLELATDLNLDDFKLERAGSGDSAFLNINAQEMEVSNAGSGDFNAKIISAKNLELSTAGSGDVRVTEIRVNEKVEFDTAGSGDIDIDQLTANELEVNMAGSGDTSIGQGSVQRQSVDIGGSGNYSAAKLKSASAELDLSGSADAVVWVTDELVVDASGASDVKYYGQPKVEADTSGASSVKSQGMKP</sequence>
<name>A0ABV8V4X7_9GAMM</name>
<evidence type="ECO:0000313" key="3">
    <source>
        <dbReference type="EMBL" id="MFC4362908.1"/>
    </source>
</evidence>
<dbReference type="Proteomes" id="UP001595840">
    <property type="component" value="Unassembled WGS sequence"/>
</dbReference>
<keyword evidence="1" id="KW-0732">Signal</keyword>
<dbReference type="RefSeq" id="WP_290264858.1">
    <property type="nucleotide sequence ID" value="NZ_JAUFQG010000006.1"/>
</dbReference>
<gene>
    <name evidence="3" type="ORF">ACFOX3_11395</name>
</gene>
<feature type="domain" description="Putative auto-transporter adhesin head GIN" evidence="2">
    <location>
        <begin position="41"/>
        <end position="205"/>
    </location>
</feature>
<dbReference type="PANTHER" id="PTHR39200:SF1">
    <property type="entry name" value="AUTO-TRANSPORTER ADHESIN HEAD GIN DOMAIN-CONTAINING PROTEIN-RELATED"/>
    <property type="match status" value="1"/>
</dbReference>